<feature type="region of interest" description="Disordered" evidence="1">
    <location>
        <begin position="298"/>
        <end position="320"/>
    </location>
</feature>
<dbReference type="CDD" id="cd22997">
    <property type="entry name" value="GT_LH"/>
    <property type="match status" value="1"/>
</dbReference>
<keyword evidence="2" id="KW-1133">Transmembrane helix</keyword>
<dbReference type="PANTHER" id="PTHR36587">
    <property type="entry name" value="EXPRESSION SITE-ASSOCIATED GENE 3 (ESAG3)-LIKE PROTEIN"/>
    <property type="match status" value="1"/>
</dbReference>
<reference evidence="3" key="1">
    <citation type="submission" date="2020-03" db="EMBL/GenBank/DDBJ databases">
        <title>Draft Genome Sequence of Cylindrodendrum hubeiense.</title>
        <authorList>
            <person name="Buettner E."/>
            <person name="Kellner H."/>
        </authorList>
    </citation>
    <scope>NUCLEOTIDE SEQUENCE</scope>
    <source>
        <strain evidence="3">IHI 201604</strain>
    </source>
</reference>
<dbReference type="Proteomes" id="UP000722485">
    <property type="component" value="Unassembled WGS sequence"/>
</dbReference>
<keyword evidence="2" id="KW-0472">Membrane</keyword>
<name>A0A9P5H6H5_9HYPO</name>
<keyword evidence="4" id="KW-1185">Reference proteome</keyword>
<dbReference type="OrthoDB" id="422736at2759"/>
<evidence type="ECO:0000256" key="1">
    <source>
        <dbReference type="SAM" id="MobiDB-lite"/>
    </source>
</evidence>
<accession>A0A9P5H6H5</accession>
<gene>
    <name evidence="3" type="ORF">G7Z17_g7800</name>
</gene>
<evidence type="ECO:0000313" key="3">
    <source>
        <dbReference type="EMBL" id="KAF7547343.1"/>
    </source>
</evidence>
<dbReference type="EMBL" id="JAANBB010000181">
    <property type="protein sequence ID" value="KAF7547343.1"/>
    <property type="molecule type" value="Genomic_DNA"/>
</dbReference>
<feature type="compositionally biased region" description="Polar residues" evidence="1">
    <location>
        <begin position="301"/>
        <end position="310"/>
    </location>
</feature>
<sequence>MYIPLYKSQLDPNEKAPNVFGHIPRRLLRVSHSPLLLLITSIILIPVLFTLVVVNYHGDFFDGIDVVVAGGVAGHIQPYIDILNDITTEEPIIDESGMDVADNIKIPTEEESSIMTDTTEPPPGNHRLVILLPADESGSALCKVIFSIMATGYPSPVILNWKKNFGKKKAEKADIGGSHLAKITGTLEYLEAISQPGTHEGDRLEDDDLVVLADAYDVWWQLPPDVLIKRYHESNRLANERLAKEWGAPGKVPMQQTIIASVQKKCWPGREMGGNRHCNELPQSSARKDLYGKDTDIDPAMSSNKNNPVHNTRPRWLNSGTMMGPVGDMKRYMRRVKERMDQLLPDQPDLRSDQLVFGDVYGEQEVWRTLLRHRQKEFLYNDATKGLLESFEYKVGLDYSQQLFIPTVFEEVDGEMIRLNNETHIADQSRKLGIDPVRLKGIPEDIRSSAIPLKKVVDDTQHGALDWGDLPLYADYFSEAIPVAVHHNAHRDGLKKRRVWWWDRTWYFPYLRELVGAYLELPAELRPVATFATQGKEAVYWAPSSDMEKRKPRHFTPEARYMGLPELEFEALCRDPEEDAKSEHRWFDEVFRDGKGGLYRMG</sequence>
<proteinExistence type="predicted"/>
<comment type="caution">
    <text evidence="3">The sequence shown here is derived from an EMBL/GenBank/DDBJ whole genome shotgun (WGS) entry which is preliminary data.</text>
</comment>
<evidence type="ECO:0000256" key="2">
    <source>
        <dbReference type="SAM" id="Phobius"/>
    </source>
</evidence>
<feature type="transmembrane region" description="Helical" evidence="2">
    <location>
        <begin position="35"/>
        <end position="56"/>
    </location>
</feature>
<evidence type="ECO:0000313" key="4">
    <source>
        <dbReference type="Proteomes" id="UP000722485"/>
    </source>
</evidence>
<organism evidence="3 4">
    <name type="scientific">Cylindrodendrum hubeiense</name>
    <dbReference type="NCBI Taxonomy" id="595255"/>
    <lineage>
        <taxon>Eukaryota</taxon>
        <taxon>Fungi</taxon>
        <taxon>Dikarya</taxon>
        <taxon>Ascomycota</taxon>
        <taxon>Pezizomycotina</taxon>
        <taxon>Sordariomycetes</taxon>
        <taxon>Hypocreomycetidae</taxon>
        <taxon>Hypocreales</taxon>
        <taxon>Nectriaceae</taxon>
        <taxon>Cylindrodendrum</taxon>
    </lineage>
</organism>
<protein>
    <submittedName>
        <fullName evidence="3">Uncharacterized protein</fullName>
    </submittedName>
</protein>
<dbReference type="PANTHER" id="PTHR36587:SF2">
    <property type="entry name" value="EXPRESSION SITE-ASSOCIATED GENE 3 (ESAG3)-LIKE PROTEIN"/>
    <property type="match status" value="1"/>
</dbReference>
<keyword evidence="2" id="KW-0812">Transmembrane</keyword>
<dbReference type="AlphaFoldDB" id="A0A9P5H6H5"/>